<gene>
    <name evidence="1" type="ORF">CRN84_18360</name>
    <name evidence="2" type="ORF">NCTC12282_05059</name>
</gene>
<sequence length="433" mass="47460">MSKDYQIVEVNVSQTVGMMPSKLQQTGALLSMGGSNLPAGSIELITQFSELLDLASLPIEEVTIGYHSMTLTIGASLPYHYQDGDTIEVSLSGFSPAVYNGAYLAMVELPNKLRVTVPIELPDVVILGNIQIPDSAELLAMGRTFFAQGSKQSVYVYEMGAGDVDVKVQELEMYISDPSIRFYAYLVPKSWDRNEKFIQLAKNYSANTSMLYFFVTTQGPGNPYNGIKSVIVMAEEYVTPYSECSIASMMWAFISASPSDINKVAPMAFRYLIGVTKKSEKGSYLAALNANNINYVGTGAEGGISNTVLFKGVGCDGNDLTYWYSVDWIQINAHMALANEVINGSNNPINPLYYNQDGINRLQNRAQSVFNTGVIYGLVNGNPQVGAVSFREYSINNPNDYALGRYAGLSAEYTPMRGFIKVIFNINVTMQLS</sequence>
<dbReference type="STRING" id="1111728.GCA_000427805_03709"/>
<dbReference type="Proteomes" id="UP000224974">
    <property type="component" value="Unassembled WGS sequence"/>
</dbReference>
<dbReference type="Proteomes" id="UP000373449">
    <property type="component" value="Unassembled WGS sequence"/>
</dbReference>
<evidence type="ECO:0000313" key="1">
    <source>
        <dbReference type="EMBL" id="PHI31162.1"/>
    </source>
</evidence>
<dbReference type="RefSeq" id="WP_029095741.1">
    <property type="nucleotide sequence ID" value="NZ_CAADJA010000002.1"/>
</dbReference>
<dbReference type="EMBL" id="CAADJA010000002">
    <property type="protein sequence ID" value="VFS51416.1"/>
    <property type="molecule type" value="Genomic_DNA"/>
</dbReference>
<reference evidence="2 4" key="3">
    <citation type="submission" date="2019-03" db="EMBL/GenBank/DDBJ databases">
        <authorList>
            <consortium name="Pathogen Informatics"/>
        </authorList>
    </citation>
    <scope>NUCLEOTIDE SEQUENCE [LARGE SCALE GENOMIC DNA]</scope>
    <source>
        <strain evidence="2 4">NCTC12282</strain>
    </source>
</reference>
<keyword evidence="3" id="KW-1185">Reference proteome</keyword>
<evidence type="ECO:0000313" key="2">
    <source>
        <dbReference type="EMBL" id="VFS51416.1"/>
    </source>
</evidence>
<dbReference type="OrthoDB" id="6556098at2"/>
<reference evidence="1" key="2">
    <citation type="submission" date="2017-09" db="EMBL/GenBank/DDBJ databases">
        <title>FDA dAtabase for Regulatory Grade micrObial Sequences (FDA-ARGOS): Supporting development and validation of Infectious Disease Dx tests.</title>
        <authorList>
            <person name="Minogue T."/>
            <person name="Wolcott M."/>
            <person name="Wasieloski L."/>
            <person name="Aguilar W."/>
            <person name="Moore D."/>
            <person name="Tallon L.J."/>
            <person name="Sadzewicz L."/>
            <person name="Ott S."/>
            <person name="Zhao X."/>
            <person name="Nagaraj S."/>
            <person name="Vavikolanu K."/>
            <person name="Aluvathingal J."/>
            <person name="Nadendla S."/>
            <person name="Sichtig H."/>
        </authorList>
    </citation>
    <scope>NUCLEOTIDE SEQUENCE</scope>
    <source>
        <strain evidence="1">FDAARGOS_387</strain>
    </source>
</reference>
<name>A0A2C6DS59_9GAMM</name>
<dbReference type="AlphaFoldDB" id="A0A2C6DS59"/>
<accession>A0A2C6DS59</accession>
<evidence type="ECO:0000313" key="3">
    <source>
        <dbReference type="Proteomes" id="UP000224974"/>
    </source>
</evidence>
<protein>
    <submittedName>
        <fullName evidence="1">Uncharacterized protein</fullName>
    </submittedName>
</protein>
<reference evidence="3" key="1">
    <citation type="submission" date="2017-09" db="EMBL/GenBank/DDBJ databases">
        <title>FDA dAtabase for Regulatory Grade micrObial Sequences (FDA-ARGOS): Supporting development and validation of Infectious Disease Dx tests.</title>
        <authorList>
            <person name="Minogue T."/>
            <person name="Wolcott M."/>
            <person name="Wasieloski L."/>
            <person name="Aguilar W."/>
            <person name="Moore D."/>
            <person name="Tallon L."/>
            <person name="Sadzewicz L."/>
            <person name="Ott S."/>
            <person name="Zhao X."/>
            <person name="Nagaraj S."/>
            <person name="Vavikolanu K."/>
            <person name="Aluvathingal J."/>
            <person name="Nadendla S."/>
            <person name="Sichtig H."/>
        </authorList>
    </citation>
    <scope>NUCLEOTIDE SEQUENCE [LARGE SCALE GENOMIC DNA]</scope>
    <source>
        <strain evidence="3">FDAARGOS_387</strain>
    </source>
</reference>
<organism evidence="1 3">
    <name type="scientific">Budvicia aquatica</name>
    <dbReference type="NCBI Taxonomy" id="82979"/>
    <lineage>
        <taxon>Bacteria</taxon>
        <taxon>Pseudomonadati</taxon>
        <taxon>Pseudomonadota</taxon>
        <taxon>Gammaproteobacteria</taxon>
        <taxon>Enterobacterales</taxon>
        <taxon>Budviciaceae</taxon>
        <taxon>Budvicia</taxon>
    </lineage>
</organism>
<proteinExistence type="predicted"/>
<dbReference type="EMBL" id="PDDX01000001">
    <property type="protein sequence ID" value="PHI31162.1"/>
    <property type="molecule type" value="Genomic_DNA"/>
</dbReference>
<evidence type="ECO:0000313" key="4">
    <source>
        <dbReference type="Proteomes" id="UP000373449"/>
    </source>
</evidence>